<evidence type="ECO:0000256" key="1">
    <source>
        <dbReference type="SAM" id="MobiDB-lite"/>
    </source>
</evidence>
<protein>
    <submittedName>
        <fullName evidence="2">Uncharacterized protein</fullName>
    </submittedName>
</protein>
<feature type="region of interest" description="Disordered" evidence="1">
    <location>
        <begin position="56"/>
        <end position="77"/>
    </location>
</feature>
<sequence>MFNLFSRNSHLRRAMALLEEAQMARLEHQAAAEHHAALARMYSDRAKRLEREIYGASHPGHHESVSNGPVTAPGKLAHDKPALYALDAARAEPKAS</sequence>
<keyword evidence="3" id="KW-1185">Reference proteome</keyword>
<comment type="caution">
    <text evidence="2">The sequence shown here is derived from an EMBL/GenBank/DDBJ whole genome shotgun (WGS) entry which is preliminary data.</text>
</comment>
<gene>
    <name evidence="2" type="ORF">QTH91_21885</name>
</gene>
<evidence type="ECO:0000313" key="3">
    <source>
        <dbReference type="Proteomes" id="UP001174908"/>
    </source>
</evidence>
<accession>A0ABT7NGS7</accession>
<dbReference type="EMBL" id="JASZYV010000006">
    <property type="protein sequence ID" value="MDM0047158.1"/>
    <property type="molecule type" value="Genomic_DNA"/>
</dbReference>
<evidence type="ECO:0000313" key="2">
    <source>
        <dbReference type="EMBL" id="MDM0047158.1"/>
    </source>
</evidence>
<organism evidence="2 3">
    <name type="scientific">Variovorax dokdonensis</name>
    <dbReference type="NCBI Taxonomy" id="344883"/>
    <lineage>
        <taxon>Bacteria</taxon>
        <taxon>Pseudomonadati</taxon>
        <taxon>Pseudomonadota</taxon>
        <taxon>Betaproteobacteria</taxon>
        <taxon>Burkholderiales</taxon>
        <taxon>Comamonadaceae</taxon>
        <taxon>Variovorax</taxon>
    </lineage>
</organism>
<dbReference type="RefSeq" id="WP_286662274.1">
    <property type="nucleotide sequence ID" value="NZ_JASZYV010000006.1"/>
</dbReference>
<name>A0ABT7NGS7_9BURK</name>
<dbReference type="Proteomes" id="UP001174908">
    <property type="component" value="Unassembled WGS sequence"/>
</dbReference>
<reference evidence="2" key="1">
    <citation type="submission" date="2023-06" db="EMBL/GenBank/DDBJ databases">
        <authorList>
            <person name="Jiang Y."/>
            <person name="Liu Q."/>
        </authorList>
    </citation>
    <scope>NUCLEOTIDE SEQUENCE</scope>
    <source>
        <strain evidence="2">CGMCC 1.12089</strain>
    </source>
</reference>
<proteinExistence type="predicted"/>